<evidence type="ECO:0000313" key="1">
    <source>
        <dbReference type="EMBL" id="KZT51660.1"/>
    </source>
</evidence>
<protein>
    <submittedName>
        <fullName evidence="1">Uncharacterized protein</fullName>
    </submittedName>
</protein>
<sequence>MDDSAPEGFKNVEAFHAWLHDGLSGLSGPGYATDVVSKLPTTDQRILIHGDLRPQSIIVKRIEKGMDITLIDWGSSAVGAEPPPRAMVVLPPSRQVRAEWGGAHPSPVQVAAPPFPLFAQPAWLRPLDLMLYVLSSSLG</sequence>
<organism evidence="1 2">
    <name type="scientific">Calocera cornea HHB12733</name>
    <dbReference type="NCBI Taxonomy" id="1353952"/>
    <lineage>
        <taxon>Eukaryota</taxon>
        <taxon>Fungi</taxon>
        <taxon>Dikarya</taxon>
        <taxon>Basidiomycota</taxon>
        <taxon>Agaricomycotina</taxon>
        <taxon>Dacrymycetes</taxon>
        <taxon>Dacrymycetales</taxon>
        <taxon>Dacrymycetaceae</taxon>
        <taxon>Calocera</taxon>
    </lineage>
</organism>
<gene>
    <name evidence="1" type="ORF">CALCODRAFT_487753</name>
</gene>
<dbReference type="SUPFAM" id="SSF56112">
    <property type="entry name" value="Protein kinase-like (PK-like)"/>
    <property type="match status" value="1"/>
</dbReference>
<reference evidence="1 2" key="1">
    <citation type="journal article" date="2016" name="Mol. Biol. Evol.">
        <title>Comparative Genomics of Early-Diverging Mushroom-Forming Fungi Provides Insights into the Origins of Lignocellulose Decay Capabilities.</title>
        <authorList>
            <person name="Nagy L.G."/>
            <person name="Riley R."/>
            <person name="Tritt A."/>
            <person name="Adam C."/>
            <person name="Daum C."/>
            <person name="Floudas D."/>
            <person name="Sun H."/>
            <person name="Yadav J.S."/>
            <person name="Pangilinan J."/>
            <person name="Larsson K.H."/>
            <person name="Matsuura K."/>
            <person name="Barry K."/>
            <person name="Labutti K."/>
            <person name="Kuo R."/>
            <person name="Ohm R.A."/>
            <person name="Bhattacharya S.S."/>
            <person name="Shirouzu T."/>
            <person name="Yoshinaga Y."/>
            <person name="Martin F.M."/>
            <person name="Grigoriev I.V."/>
            <person name="Hibbett D.S."/>
        </authorList>
    </citation>
    <scope>NUCLEOTIDE SEQUENCE [LARGE SCALE GENOMIC DNA]</scope>
    <source>
        <strain evidence="1 2">HHB12733</strain>
    </source>
</reference>
<dbReference type="EMBL" id="KV424097">
    <property type="protein sequence ID" value="KZT51660.1"/>
    <property type="molecule type" value="Genomic_DNA"/>
</dbReference>
<name>A0A165CY64_9BASI</name>
<dbReference type="InterPro" id="IPR011009">
    <property type="entry name" value="Kinase-like_dom_sf"/>
</dbReference>
<dbReference type="OrthoDB" id="5598852at2759"/>
<dbReference type="AlphaFoldDB" id="A0A165CY64"/>
<accession>A0A165CY64</accession>
<keyword evidence="2" id="KW-1185">Reference proteome</keyword>
<dbReference type="Proteomes" id="UP000076842">
    <property type="component" value="Unassembled WGS sequence"/>
</dbReference>
<proteinExistence type="predicted"/>
<dbReference type="InParanoid" id="A0A165CY64"/>
<evidence type="ECO:0000313" key="2">
    <source>
        <dbReference type="Proteomes" id="UP000076842"/>
    </source>
</evidence>